<dbReference type="SUPFAM" id="SSF57850">
    <property type="entry name" value="RING/U-box"/>
    <property type="match status" value="1"/>
</dbReference>
<dbReference type="Gene3D" id="3.40.50.1000">
    <property type="entry name" value="HAD superfamily/HAD-like"/>
    <property type="match status" value="2"/>
</dbReference>
<dbReference type="CDD" id="cd07521">
    <property type="entry name" value="HAD_FCP1-like"/>
    <property type="match status" value="1"/>
</dbReference>
<dbReference type="GO" id="GO:0016791">
    <property type="term" value="F:phosphatase activity"/>
    <property type="evidence" value="ECO:0007669"/>
    <property type="project" value="InterPro"/>
</dbReference>
<sequence>MKFGKRLAAEAERCSWRHFYFDYKAAKKGIATDILSQDLEGRAFDAVVAQELQKISAFYIEKEEEMEAVFRANSTSWTSKQLSEFSAELKSLKKYVTLNYIAVFKATKKRNRRLAEAFAGEKAAVRPRQAAQFLGNQAFFISGRLATLSTHVEVLQVGVQDGQGSEAAMLEDYSCPICLGVLHCPVVLTCAHRFCWGCMVAHFATTTQPLNLPSSKDDLKSATHPSAVATECAPVPPEEGAATSSPSKEPSLSEQLMHYASSEFESTRLYDCPCCRRTQFLDLNTLQVDTTLNTFVKELSKTQSEEAAVFPHHKTNLNVDAPPFVPGASTQPTGRALVRLPSEPSFPPLVSPDGDEPRGGERKLLLPPMDLAAGHKLTVVLDMDGSLLSSYAAQRQPLLHPGLATFVTGKGGKLNPGGVLVVERPGLREFLAELSAFAEVVLFTAGLPDYAAPIIAHLDPKGTIFSGCLFRQATVKSEHYSCVKDLSHLGRDLRKTVLVDDTPLAFLHQPDNGIPILPFRSDPDDRFLCEAVLPLLQSLSLEEDVRPVVAQRFGMVQWFARKGFECPGLHKLSGNRSTTVFKSSSPSISAVPVCGERRPASKTCLLMDFDKTVTVADAGESIIGELAPELLPLLDGLEMPASFVDVTNEILSEMQRRGISRDAVVSALRDLGDYLIPDESRRAIRMAARRGADVRILSDCNTVFISHMLTGAKIRPAVREIITNPAAFQRLAAPTRSSDGSSDEELYTKALGHRLVIQPRHDRDAEGGHKCPLCPHNLCKGLELDKLRQDCGYERIIFCGDGANDICPALRLGPDDVVCARRGHSLEYLVRDRANDIKASIVYWEDHQDLLSALNRIIRRP</sequence>
<dbReference type="InterPro" id="IPR018957">
    <property type="entry name" value="Znf_C3HC4_RING-type"/>
</dbReference>
<dbReference type="GO" id="GO:0008270">
    <property type="term" value="F:zinc ion binding"/>
    <property type="evidence" value="ECO:0007669"/>
    <property type="project" value="UniProtKB-KW"/>
</dbReference>
<dbReference type="Gene3D" id="3.30.40.10">
    <property type="entry name" value="Zinc/RING finger domain, C3HC4 (zinc finger)"/>
    <property type="match status" value="1"/>
</dbReference>
<evidence type="ECO:0000259" key="6">
    <source>
        <dbReference type="PROSITE" id="PS51382"/>
    </source>
</evidence>
<evidence type="ECO:0000256" key="1">
    <source>
        <dbReference type="ARBA" id="ARBA00022723"/>
    </source>
</evidence>
<dbReference type="SMART" id="SM00577">
    <property type="entry name" value="CPDc"/>
    <property type="match status" value="1"/>
</dbReference>
<evidence type="ECO:0008006" key="8">
    <source>
        <dbReference type="Google" id="ProtNLM"/>
    </source>
</evidence>
<dbReference type="AlphaFoldDB" id="A0A7S1X6P0"/>
<dbReference type="InterPro" id="IPR016965">
    <property type="entry name" value="Pase_PHOSPHO-typ"/>
</dbReference>
<feature type="region of interest" description="Disordered" evidence="4">
    <location>
        <begin position="215"/>
        <end position="250"/>
    </location>
</feature>
<dbReference type="InterPro" id="IPR004274">
    <property type="entry name" value="FCP1_dom"/>
</dbReference>
<feature type="domain" description="SPX" evidence="6">
    <location>
        <begin position="1"/>
        <end position="124"/>
    </location>
</feature>
<keyword evidence="1" id="KW-0479">Metal-binding</keyword>
<dbReference type="Pfam" id="PF03031">
    <property type="entry name" value="NIF"/>
    <property type="match status" value="1"/>
</dbReference>
<dbReference type="InterPro" id="IPR036412">
    <property type="entry name" value="HAD-like_sf"/>
</dbReference>
<dbReference type="PROSITE" id="PS00518">
    <property type="entry name" value="ZF_RING_1"/>
    <property type="match status" value="1"/>
</dbReference>
<evidence type="ECO:0000256" key="3">
    <source>
        <dbReference type="ARBA" id="ARBA00022833"/>
    </source>
</evidence>
<dbReference type="InterPro" id="IPR013083">
    <property type="entry name" value="Znf_RING/FYVE/PHD"/>
</dbReference>
<dbReference type="Pfam" id="PF00097">
    <property type="entry name" value="zf-C3HC4"/>
    <property type="match status" value="1"/>
</dbReference>
<dbReference type="Pfam" id="PF06888">
    <property type="entry name" value="Put_Phosphatase"/>
    <property type="match status" value="2"/>
</dbReference>
<dbReference type="PROSITE" id="PS50969">
    <property type="entry name" value="FCP1"/>
    <property type="match status" value="1"/>
</dbReference>
<protein>
    <recommendedName>
        <fullName evidence="8">Protein-serine/threonine phosphatase</fullName>
    </recommendedName>
</protein>
<dbReference type="SUPFAM" id="SSF56784">
    <property type="entry name" value="HAD-like"/>
    <property type="match status" value="2"/>
</dbReference>
<dbReference type="PANTHER" id="PTHR20889">
    <property type="entry name" value="PHOSPHATASE, ORPHAN 1, 2"/>
    <property type="match status" value="1"/>
</dbReference>
<reference evidence="7" key="1">
    <citation type="submission" date="2021-01" db="EMBL/GenBank/DDBJ databases">
        <authorList>
            <person name="Corre E."/>
            <person name="Pelletier E."/>
            <person name="Niang G."/>
            <person name="Scheremetjew M."/>
            <person name="Finn R."/>
            <person name="Kale V."/>
            <person name="Holt S."/>
            <person name="Cochrane G."/>
            <person name="Meng A."/>
            <person name="Brown T."/>
            <person name="Cohen L."/>
        </authorList>
    </citation>
    <scope>NUCLEOTIDE SEQUENCE</scope>
    <source>
        <strain evidence="7">PLY429</strain>
    </source>
</reference>
<dbReference type="SMART" id="SM00184">
    <property type="entry name" value="RING"/>
    <property type="match status" value="1"/>
</dbReference>
<accession>A0A7S1X6P0</accession>
<dbReference type="PROSITE" id="PS51382">
    <property type="entry name" value="SPX"/>
    <property type="match status" value="1"/>
</dbReference>
<dbReference type="InterPro" id="IPR017907">
    <property type="entry name" value="Znf_RING_CS"/>
</dbReference>
<dbReference type="CDD" id="cd16449">
    <property type="entry name" value="RING-HC"/>
    <property type="match status" value="1"/>
</dbReference>
<evidence type="ECO:0000256" key="4">
    <source>
        <dbReference type="SAM" id="MobiDB-lite"/>
    </source>
</evidence>
<dbReference type="PANTHER" id="PTHR20889:SF12">
    <property type="entry name" value="LP01149P"/>
    <property type="match status" value="1"/>
</dbReference>
<evidence type="ECO:0000259" key="5">
    <source>
        <dbReference type="PROSITE" id="PS50969"/>
    </source>
</evidence>
<keyword evidence="2" id="KW-0863">Zinc-finger</keyword>
<name>A0A7S1X6P0_9CHLO</name>
<gene>
    <name evidence="7" type="ORF">TCHU04912_LOCUS16062</name>
</gene>
<keyword evidence="3" id="KW-0862">Zinc</keyword>
<dbReference type="InterPro" id="IPR023214">
    <property type="entry name" value="HAD_sf"/>
</dbReference>
<evidence type="ECO:0000256" key="2">
    <source>
        <dbReference type="ARBA" id="ARBA00022771"/>
    </source>
</evidence>
<organism evidence="7">
    <name type="scientific">Tetraselmis chuii</name>
    <dbReference type="NCBI Taxonomy" id="63592"/>
    <lineage>
        <taxon>Eukaryota</taxon>
        <taxon>Viridiplantae</taxon>
        <taxon>Chlorophyta</taxon>
        <taxon>core chlorophytes</taxon>
        <taxon>Chlorodendrophyceae</taxon>
        <taxon>Chlorodendrales</taxon>
        <taxon>Chlorodendraceae</taxon>
        <taxon>Tetraselmis</taxon>
    </lineage>
</organism>
<feature type="domain" description="FCP1 homology" evidence="5">
    <location>
        <begin position="372"/>
        <end position="539"/>
    </location>
</feature>
<dbReference type="InterPro" id="IPR001841">
    <property type="entry name" value="Znf_RING"/>
</dbReference>
<dbReference type="CDD" id="cd14447">
    <property type="entry name" value="SPX"/>
    <property type="match status" value="1"/>
</dbReference>
<dbReference type="InterPro" id="IPR004331">
    <property type="entry name" value="SPX_dom"/>
</dbReference>
<dbReference type="EMBL" id="HBGG01030811">
    <property type="protein sequence ID" value="CAD9213823.1"/>
    <property type="molecule type" value="Transcribed_RNA"/>
</dbReference>
<feature type="region of interest" description="Disordered" evidence="4">
    <location>
        <begin position="341"/>
        <end position="361"/>
    </location>
</feature>
<evidence type="ECO:0000313" key="7">
    <source>
        <dbReference type="EMBL" id="CAD9213823.1"/>
    </source>
</evidence>
<proteinExistence type="predicted"/>